<protein>
    <submittedName>
        <fullName evidence="3">DUF4229 domain-containing protein</fullName>
    </submittedName>
</protein>
<feature type="compositionally biased region" description="Basic and acidic residues" evidence="1">
    <location>
        <begin position="85"/>
        <end position="94"/>
    </location>
</feature>
<feature type="transmembrane region" description="Helical" evidence="2">
    <location>
        <begin position="29"/>
        <end position="47"/>
    </location>
</feature>
<dbReference type="InterPro" id="IPR025323">
    <property type="entry name" value="DUF4229"/>
</dbReference>
<evidence type="ECO:0000256" key="2">
    <source>
        <dbReference type="SAM" id="Phobius"/>
    </source>
</evidence>
<keyword evidence="2" id="KW-0472">Membrane</keyword>
<comment type="caution">
    <text evidence="3">The sequence shown here is derived from an EMBL/GenBank/DDBJ whole genome shotgun (WGS) entry which is preliminary data.</text>
</comment>
<gene>
    <name evidence="3" type="ORF">D1825_05085</name>
</gene>
<dbReference type="Pfam" id="PF14012">
    <property type="entry name" value="DUF4229"/>
    <property type="match status" value="1"/>
</dbReference>
<dbReference type="OrthoDB" id="5149816at2"/>
<dbReference type="Proteomes" id="UP000283374">
    <property type="component" value="Unassembled WGS sequence"/>
</dbReference>
<accession>A0A413RP25</accession>
<evidence type="ECO:0000256" key="1">
    <source>
        <dbReference type="SAM" id="MobiDB-lite"/>
    </source>
</evidence>
<keyword evidence="4" id="KW-1185">Reference proteome</keyword>
<dbReference type="EMBL" id="QWKP01000147">
    <property type="protein sequence ID" value="RHA43695.1"/>
    <property type="molecule type" value="Genomic_DNA"/>
</dbReference>
<keyword evidence="2" id="KW-0812">Transmembrane</keyword>
<dbReference type="RefSeq" id="WP_118766370.1">
    <property type="nucleotide sequence ID" value="NZ_QWKP01000147.1"/>
</dbReference>
<dbReference type="AlphaFoldDB" id="A0A413RP25"/>
<feature type="region of interest" description="Disordered" evidence="1">
    <location>
        <begin position="64"/>
        <end position="94"/>
    </location>
</feature>
<sequence length="94" mass="10400">MPVVTYTLLRLALFAVATAGIWWAGMHSWLAPVAGLVIGWLLSYVLLGKQREKAAAYVQARSEKHPDRALTHTEQDAELEDAIDEAARRDVDPS</sequence>
<proteinExistence type="predicted"/>
<organism evidence="3 4">
    <name type="scientific">Cellulomonas rhizosphaerae</name>
    <dbReference type="NCBI Taxonomy" id="2293719"/>
    <lineage>
        <taxon>Bacteria</taxon>
        <taxon>Bacillati</taxon>
        <taxon>Actinomycetota</taxon>
        <taxon>Actinomycetes</taxon>
        <taxon>Micrococcales</taxon>
        <taxon>Cellulomonadaceae</taxon>
        <taxon>Cellulomonas</taxon>
    </lineage>
</organism>
<keyword evidence="2" id="KW-1133">Transmembrane helix</keyword>
<name>A0A413RP25_9CELL</name>
<feature type="compositionally biased region" description="Basic and acidic residues" evidence="1">
    <location>
        <begin position="64"/>
        <end position="75"/>
    </location>
</feature>
<evidence type="ECO:0000313" key="3">
    <source>
        <dbReference type="EMBL" id="RHA43695.1"/>
    </source>
</evidence>
<evidence type="ECO:0000313" key="4">
    <source>
        <dbReference type="Proteomes" id="UP000283374"/>
    </source>
</evidence>
<reference evidence="3 4" key="1">
    <citation type="submission" date="2018-08" db="EMBL/GenBank/DDBJ databases">
        <title>Cellulomonas rhizosphaerae sp. nov., a novel actinomycete isolated from soil.</title>
        <authorList>
            <person name="Tian Y."/>
        </authorList>
    </citation>
    <scope>NUCLEOTIDE SEQUENCE [LARGE SCALE GENOMIC DNA]</scope>
    <source>
        <strain evidence="3 4">NEAU-TCZ24</strain>
    </source>
</reference>